<accession>A0ABD5Z6D1</accession>
<dbReference type="AlphaFoldDB" id="A0ABD5Z6D1"/>
<reference evidence="2 3" key="1">
    <citation type="journal article" date="2019" name="Int. J. Syst. Evol. Microbiol.">
        <title>The Global Catalogue of Microorganisms (GCM) 10K type strain sequencing project: providing services to taxonomists for standard genome sequencing and annotation.</title>
        <authorList>
            <consortium name="The Broad Institute Genomics Platform"/>
            <consortium name="The Broad Institute Genome Sequencing Center for Infectious Disease"/>
            <person name="Wu L."/>
            <person name="Ma J."/>
        </authorList>
    </citation>
    <scope>NUCLEOTIDE SEQUENCE [LARGE SCALE GENOMIC DNA]</scope>
    <source>
        <strain evidence="2 3">XZGYJ-43</strain>
    </source>
</reference>
<comment type="caution">
    <text evidence="2">The sequence shown here is derived from an EMBL/GenBank/DDBJ whole genome shotgun (WGS) entry which is preliminary data.</text>
</comment>
<protein>
    <submittedName>
        <fullName evidence="2">DUF4330 family protein</fullName>
    </submittedName>
</protein>
<proteinExistence type="predicted"/>
<keyword evidence="1" id="KW-0812">Transmembrane</keyword>
<sequence length="366" mass="39124">MNLIDDEGNLFGVVNVVDALVVLFALAVVAAGAAFVLQPDSTQPDEPNLGTTNVTVDLGTQPDYIATAIDEGDTYSPSTNTQLTITDVYVSPRDDATAVVLRATLQGPVTEDTLSYSGAPPRLGRVLAIQTDTYQVQGTIRDVGGSNQLQTGNTPIVLRTMMSAEEAADLNAGERIRSGGRTVATVQDVSIYGTQNPEKRLVYLGLSLRTLNYEGLPHFGNTIVREGTSLSIYTDTDAVEGTVRRVGAAQLRGTPTTQTVTLRMEGVMPEYADNVEVGMVAKSIRGETVARILGVEREPATVVLTSDDGHIYQRKHPVKQDVMLTAELSVRQTTTGLTFKGRPLRQGSTVILAFGDVTIRATVVSL</sequence>
<evidence type="ECO:0000313" key="3">
    <source>
        <dbReference type="Proteomes" id="UP001596447"/>
    </source>
</evidence>
<dbReference type="Pfam" id="PF14221">
    <property type="entry name" value="DUF4330"/>
    <property type="match status" value="2"/>
</dbReference>
<name>A0ABD5Z6D1_9EURY</name>
<evidence type="ECO:0000256" key="1">
    <source>
        <dbReference type="SAM" id="Phobius"/>
    </source>
</evidence>
<feature type="transmembrane region" description="Helical" evidence="1">
    <location>
        <begin position="12"/>
        <end position="37"/>
    </location>
</feature>
<gene>
    <name evidence="2" type="ORF">ACFQJ9_15050</name>
</gene>
<keyword evidence="1" id="KW-0472">Membrane</keyword>
<dbReference type="Proteomes" id="UP001596447">
    <property type="component" value="Unassembled WGS sequence"/>
</dbReference>
<keyword evidence="1" id="KW-1133">Transmembrane helix</keyword>
<organism evidence="2 3">
    <name type="scientific">Halospeciosus flavus</name>
    <dbReference type="NCBI Taxonomy" id="3032283"/>
    <lineage>
        <taxon>Archaea</taxon>
        <taxon>Methanobacteriati</taxon>
        <taxon>Methanobacteriota</taxon>
        <taxon>Stenosarchaea group</taxon>
        <taxon>Halobacteria</taxon>
        <taxon>Halobacteriales</taxon>
        <taxon>Halobacteriaceae</taxon>
        <taxon>Halospeciosus</taxon>
    </lineage>
</organism>
<dbReference type="InterPro" id="IPR025480">
    <property type="entry name" value="DUF4330"/>
</dbReference>
<keyword evidence="3" id="KW-1185">Reference proteome</keyword>
<dbReference type="RefSeq" id="WP_279527489.1">
    <property type="nucleotide sequence ID" value="NZ_CP122312.1"/>
</dbReference>
<evidence type="ECO:0000313" key="2">
    <source>
        <dbReference type="EMBL" id="MFC7200718.1"/>
    </source>
</evidence>
<dbReference type="EMBL" id="JBHTAR010000011">
    <property type="protein sequence ID" value="MFC7200718.1"/>
    <property type="molecule type" value="Genomic_DNA"/>
</dbReference>